<comment type="caution">
    <text evidence="2">The sequence shown here is derived from an EMBL/GenBank/DDBJ whole genome shotgun (WGS) entry which is preliminary data.</text>
</comment>
<dbReference type="RefSeq" id="WP_118319337.1">
    <property type="nucleotide sequence ID" value="NZ_QRVM01000006.1"/>
</dbReference>
<dbReference type="Proteomes" id="UP000285274">
    <property type="component" value="Unassembled WGS sequence"/>
</dbReference>
<evidence type="ECO:0000313" key="2">
    <source>
        <dbReference type="EMBL" id="RGS48388.1"/>
    </source>
</evidence>
<evidence type="ECO:0000313" key="3">
    <source>
        <dbReference type="Proteomes" id="UP000285274"/>
    </source>
</evidence>
<gene>
    <name evidence="2" type="ORF">DWX92_02845</name>
</gene>
<sequence>MDKEQRKIVQNSVETLADCLSCALAVLYRYGGYLYVIFNKDSVSIHEIQSHIDGQGIFVEKLDLNESSCIYPNVYPNDLCQLFFNMLPNMECFKEYNNVSGKLFYFNQFSFGENVVTAYNISIDVLEYGKPEYVVRLETKSFYRLSKVLEYNQKKEEEIRKLPKYYMDEENYIFHRALTQLNDNQCFVNKNPGSKKNKLIAKDLDIRNLQAFEDSKKGILYRFFKDVEAYFNDYIQLIPVDLEEGNTLNSYSKNISNDYKIKVFNDLGINVIDRVDNILSKKMVELMALKLKDRGIKNVGFHQDKQFNIVLIHDAEYYIDHNMKDQHTNDSCTQHFTYENCIGKNNQVNINDNMVDKILTELAVKRDIANQSLSTYQWHWDTPVEYVTKESVYNEKSNRYDSRYLVLNIFPGGTMKFHKVKDQMSEEYKNYDCIFQKDFKQKYHYNVKPEMLISTHKLKMMIIDTATIVMPDLDELHDRLEKYRKDRLISKDELTDLLKSFSEENVQYSDEIERTLEKLDKESYQYQEVVRRPNKSDDLPLLSLATSLGKDFVKYCRDNEEIVLNPCLKSDVVKKLQNINIIKDADALYYYVGKKKSVKYDLNTSCHIRQIIMLEGDFDEDFNQFIFDQLRVDFVRNKEYTVLPFTRKYINEFNLRGVD</sequence>
<reference evidence="2 3" key="1">
    <citation type="submission" date="2018-08" db="EMBL/GenBank/DDBJ databases">
        <title>A genome reference for cultivated species of the human gut microbiota.</title>
        <authorList>
            <person name="Zou Y."/>
            <person name="Xue W."/>
            <person name="Luo G."/>
        </authorList>
    </citation>
    <scope>NUCLEOTIDE SEQUENCE [LARGE SCALE GENOMIC DNA]</scope>
    <source>
        <strain evidence="2 3">AF22-10AC</strain>
    </source>
</reference>
<organism evidence="2 3">
    <name type="scientific">Holdemanella biformis</name>
    <dbReference type="NCBI Taxonomy" id="1735"/>
    <lineage>
        <taxon>Bacteria</taxon>
        <taxon>Bacillati</taxon>
        <taxon>Bacillota</taxon>
        <taxon>Erysipelotrichia</taxon>
        <taxon>Erysipelotrichales</taxon>
        <taxon>Erysipelotrichaceae</taxon>
        <taxon>Holdemanella</taxon>
    </lineage>
</organism>
<feature type="coiled-coil region" evidence="1">
    <location>
        <begin position="473"/>
        <end position="518"/>
    </location>
</feature>
<keyword evidence="1" id="KW-0175">Coiled coil</keyword>
<dbReference type="AlphaFoldDB" id="A0A412J7S1"/>
<evidence type="ECO:0000256" key="1">
    <source>
        <dbReference type="SAM" id="Coils"/>
    </source>
</evidence>
<protein>
    <submittedName>
        <fullName evidence="2">Uncharacterized protein</fullName>
    </submittedName>
</protein>
<name>A0A412J7S1_9FIRM</name>
<dbReference type="EMBL" id="QRVM01000006">
    <property type="protein sequence ID" value="RGS48388.1"/>
    <property type="molecule type" value="Genomic_DNA"/>
</dbReference>
<accession>A0A412J7S1</accession>
<proteinExistence type="predicted"/>